<keyword evidence="2" id="KW-1185">Reference proteome</keyword>
<proteinExistence type="predicted"/>
<gene>
    <name evidence="1" type="ORF">MJO28_016083</name>
</gene>
<protein>
    <submittedName>
        <fullName evidence="1">Uncharacterized protein</fullName>
    </submittedName>
</protein>
<reference evidence="2" key="2">
    <citation type="journal article" date="2018" name="Mol. Plant Microbe Interact.">
        <title>Genome sequence resources for the wheat stripe rust pathogen (Puccinia striiformis f. sp. tritici) and the barley stripe rust pathogen (Puccinia striiformis f. sp. hordei).</title>
        <authorList>
            <person name="Xia C."/>
            <person name="Wang M."/>
            <person name="Yin C."/>
            <person name="Cornejo O.E."/>
            <person name="Hulbert S.H."/>
            <person name="Chen X."/>
        </authorList>
    </citation>
    <scope>NUCLEOTIDE SEQUENCE [LARGE SCALE GENOMIC DNA]</scope>
    <source>
        <strain evidence="2">93-210</strain>
    </source>
</reference>
<reference evidence="1 2" key="3">
    <citation type="journal article" date="2022" name="Microbiol. Spectr.">
        <title>Folding features and dynamics of 3D genome architecture in plant fungal pathogens.</title>
        <authorList>
            <person name="Xia C."/>
        </authorList>
    </citation>
    <scope>NUCLEOTIDE SEQUENCE [LARGE SCALE GENOMIC DNA]</scope>
    <source>
        <strain evidence="1 2">93-210</strain>
    </source>
</reference>
<evidence type="ECO:0000313" key="1">
    <source>
        <dbReference type="EMBL" id="KAI7937184.1"/>
    </source>
</evidence>
<comment type="caution">
    <text evidence="1">The sequence shown here is derived from an EMBL/GenBank/DDBJ whole genome shotgun (WGS) entry which is preliminary data.</text>
</comment>
<reference evidence="2" key="1">
    <citation type="journal article" date="2018" name="BMC Genomics">
        <title>Genomic insights into host adaptation between the wheat stripe rust pathogen (Puccinia striiformis f. sp. tritici) and the barley stripe rust pathogen (Puccinia striiformis f. sp. hordei).</title>
        <authorList>
            <person name="Xia C."/>
            <person name="Wang M."/>
            <person name="Yin C."/>
            <person name="Cornejo O.E."/>
            <person name="Hulbert S.H."/>
            <person name="Chen X."/>
        </authorList>
    </citation>
    <scope>NUCLEOTIDE SEQUENCE [LARGE SCALE GENOMIC DNA]</scope>
    <source>
        <strain evidence="2">93-210</strain>
    </source>
</reference>
<dbReference type="Proteomes" id="UP001060170">
    <property type="component" value="Chromosome 17"/>
</dbReference>
<accession>A0ACC0DSA1</accession>
<evidence type="ECO:0000313" key="2">
    <source>
        <dbReference type="Proteomes" id="UP001060170"/>
    </source>
</evidence>
<dbReference type="EMBL" id="CM045881">
    <property type="protein sequence ID" value="KAI7937184.1"/>
    <property type="molecule type" value="Genomic_DNA"/>
</dbReference>
<sequence length="888" mass="102615">MRRFLKSALLILPRAYLYSSTSTSELKWIDVPLNPPSHGKWHIDWQTGNSQAGPSPQLLELMPTSPVSSQFNSKRPLDPASPVQETLDLLRTPEASSGDYSEMVDHGKRTSPHACRGDQIEKEREGNDHDFYQLASKKRPLDLNLSLHPPALDKDTIQQPVWENVNTHSHSPASTEQGPLSSLSSSPAELRTDADRAAHDNPVSSKIDDEVMRHESRGKRLKSSTPEIIADRLEKEIQPSHASHNGVSTITAQMDLLSQLQAAKAHFQDPKSSTHVTLTTKMVSTDDRWEEAGQSTNERTLRELRLDNLTTKIWPWVIMIWEHARKPLAQELNNILKPLVKNSIEDYLHRNHLETQGSRDAAIWSELVQQLEAKKRQIEAISPYLWTINTRVLEILGVGIMETPYLEEQTKLMNWFIGFIFSRMAPSSAHAPNDPLPRSELYRLRDKPGGVYDKILNAVNCDEHKPLFKISVPWKFVSNKPISTSQRQQLISKAVIHLLGFYYKNRNPDKWSHLFIEDRHFLLRVADFGHRWMTRPLIKQASTDADRRNGGRMMPWEDALLESVKEVDNRFKLPVTTFERHVIPAELDAEEAVPVFVDNEVFTLGSQEQKVWAWISRMIIQATISAPSEYRPTGELTRGMMNYLSGSLKSGRFSERQKIKFGSIVNNDKQLSAKLTKLFDFLWSVNTQFLERLGCDRSEETFNQEQRWIHMYFGFLLSKLNKTRNELPTDQHQHPLEQLEALLDNYFFLSHGTIRELYKVKTPERVGQLYTTMTTEDLTLTEIVTHILGNYYKNQNSQKWSQLFDNNQHLFNFLVKISSINFHRGRSSQYRQRIFPLFKSYHFLPWTEPVERWNKLISQNIKKRFELKPSLIVVDRWVEPANGANPSR</sequence>
<organism evidence="1 2">
    <name type="scientific">Puccinia striiformis f. sp. tritici</name>
    <dbReference type="NCBI Taxonomy" id="168172"/>
    <lineage>
        <taxon>Eukaryota</taxon>
        <taxon>Fungi</taxon>
        <taxon>Dikarya</taxon>
        <taxon>Basidiomycota</taxon>
        <taxon>Pucciniomycotina</taxon>
        <taxon>Pucciniomycetes</taxon>
        <taxon>Pucciniales</taxon>
        <taxon>Pucciniaceae</taxon>
        <taxon>Puccinia</taxon>
    </lineage>
</organism>
<name>A0ACC0DSA1_9BASI</name>